<reference evidence="5 6" key="1">
    <citation type="submission" date="2023-07" db="EMBL/GenBank/DDBJ databases">
        <title>Sorghum-associated microbial communities from plants grown in Nebraska, USA.</title>
        <authorList>
            <person name="Schachtman D."/>
        </authorList>
    </citation>
    <scope>NUCLEOTIDE SEQUENCE [LARGE SCALE GENOMIC DNA]</scope>
    <source>
        <strain evidence="5 6">BE313</strain>
    </source>
</reference>
<dbReference type="Pfam" id="PF05433">
    <property type="entry name" value="Rick_17kDa_Anti"/>
    <property type="match status" value="1"/>
</dbReference>
<dbReference type="PROSITE" id="PS51257">
    <property type="entry name" value="PROKAR_LIPOPROTEIN"/>
    <property type="match status" value="1"/>
</dbReference>
<dbReference type="InterPro" id="IPR051407">
    <property type="entry name" value="Bact_OM_lipoprot/Surf_antigen"/>
</dbReference>
<feature type="chain" id="PRO_5046353455" evidence="3">
    <location>
        <begin position="27"/>
        <end position="158"/>
    </location>
</feature>
<evidence type="ECO:0000313" key="6">
    <source>
        <dbReference type="Proteomes" id="UP001180487"/>
    </source>
</evidence>
<comment type="caution">
    <text evidence="5">The sequence shown here is derived from an EMBL/GenBank/DDBJ whole genome shotgun (WGS) entry which is preliminary data.</text>
</comment>
<protein>
    <submittedName>
        <fullName evidence="5">Outer membrane lipoprotein SlyB</fullName>
    </submittedName>
</protein>
<proteinExistence type="predicted"/>
<evidence type="ECO:0000256" key="2">
    <source>
        <dbReference type="ARBA" id="ARBA00023136"/>
    </source>
</evidence>
<dbReference type="PANTHER" id="PTHR35603">
    <property type="match status" value="1"/>
</dbReference>
<feature type="domain" description="Glycine zipper 2TM" evidence="4">
    <location>
        <begin position="67"/>
        <end position="108"/>
    </location>
</feature>
<keyword evidence="3" id="KW-0732">Signal</keyword>
<gene>
    <name evidence="5" type="ORF">J2X19_004161</name>
</gene>
<dbReference type="InterPro" id="IPR008816">
    <property type="entry name" value="Gly_zipper_2TM_dom"/>
</dbReference>
<evidence type="ECO:0000259" key="4">
    <source>
        <dbReference type="Pfam" id="PF05433"/>
    </source>
</evidence>
<dbReference type="EMBL" id="JAVDXT010000004">
    <property type="protein sequence ID" value="MDR7379467.1"/>
    <property type="molecule type" value="Genomic_DNA"/>
</dbReference>
<keyword evidence="5" id="KW-0449">Lipoprotein</keyword>
<dbReference type="PANTHER" id="PTHR35603:SF2">
    <property type="entry name" value="OUTER MEMBRANE LIPOPROTEIN"/>
    <property type="match status" value="1"/>
</dbReference>
<name>A0ABU2CDP4_9BURK</name>
<evidence type="ECO:0000256" key="1">
    <source>
        <dbReference type="ARBA" id="ARBA00004370"/>
    </source>
</evidence>
<evidence type="ECO:0000256" key="3">
    <source>
        <dbReference type="SAM" id="SignalP"/>
    </source>
</evidence>
<keyword evidence="2" id="KW-0472">Membrane</keyword>
<feature type="signal peptide" evidence="3">
    <location>
        <begin position="1"/>
        <end position="26"/>
    </location>
</feature>
<dbReference type="Proteomes" id="UP001180487">
    <property type="component" value="Unassembled WGS sequence"/>
</dbReference>
<dbReference type="RefSeq" id="WP_310376124.1">
    <property type="nucleotide sequence ID" value="NZ_JAVDXT010000004.1"/>
</dbReference>
<keyword evidence="6" id="KW-1185">Reference proteome</keyword>
<evidence type="ECO:0000313" key="5">
    <source>
        <dbReference type="EMBL" id="MDR7379467.1"/>
    </source>
</evidence>
<accession>A0ABU2CDP4</accession>
<organism evidence="5 6">
    <name type="scientific">Rhodoferax ferrireducens</name>
    <dbReference type="NCBI Taxonomy" id="192843"/>
    <lineage>
        <taxon>Bacteria</taxon>
        <taxon>Pseudomonadati</taxon>
        <taxon>Pseudomonadota</taxon>
        <taxon>Betaproteobacteria</taxon>
        <taxon>Burkholderiales</taxon>
        <taxon>Comamonadaceae</taxon>
        <taxon>Rhodoferax</taxon>
    </lineage>
</organism>
<sequence>MRIFASTSSLLATGLLACSLTGCVVAPPRAQVQPQPVVVAPAQRIEFGRVANMELLQTQERPQTSGAGAVIGGIAGAVLGHQIGGGSGRSAATVLGAFGGAIAGNSIEGNQQPAQVHASYRVTVQAEDGSYRYFSVATPTDLRVGDRVRMAGGQLYRY</sequence>
<comment type="subcellular location">
    <subcellularLocation>
        <location evidence="1">Membrane</location>
    </subcellularLocation>
</comment>